<gene>
    <name evidence="6" type="ORF">FALBO_7280</name>
</gene>
<dbReference type="EMBL" id="JAADYS010000963">
    <property type="protein sequence ID" value="KAF4465866.1"/>
    <property type="molecule type" value="Genomic_DNA"/>
</dbReference>
<evidence type="ECO:0000256" key="1">
    <source>
        <dbReference type="ARBA" id="ARBA00022741"/>
    </source>
</evidence>
<protein>
    <submittedName>
        <fullName evidence="6">Helicase C-terminal</fullName>
    </submittedName>
</protein>
<keyword evidence="2" id="KW-0378">Hydrolase</keyword>
<evidence type="ECO:0000259" key="5">
    <source>
        <dbReference type="PROSITE" id="PS51192"/>
    </source>
</evidence>
<dbReference type="SUPFAM" id="SSF52540">
    <property type="entry name" value="P-loop containing nucleoside triphosphate hydrolases"/>
    <property type="match status" value="1"/>
</dbReference>
<dbReference type="Pfam" id="PF00176">
    <property type="entry name" value="SNF2-rel_dom"/>
    <property type="match status" value="1"/>
</dbReference>
<dbReference type="InterPro" id="IPR014001">
    <property type="entry name" value="Helicase_ATP-bd"/>
</dbReference>
<sequence>MREPSPYKRQRGPHDIIDESDPTKRARHDQPNLLDTSWLHEPSWLTPTPPSVPSHGNSVSPFAFSDSGCPFLPPFDPHTSSYQVQEGAVNVSSNENDCCCFGEILIDFMSSATLDQDNTHVPVELRFSAGTIKLYVEGSNKYVGLLDSKAIADLVQTYEVTLTATLSCSATSRNKPSAAIQTPKTLHVVVYGLRKDMDGIGDFLEDFSLFLQHPTEYDSRREYLNPQYLLQPGSSMPRIEDAAFHALPSKQSSDRTLDEKSKGEVHQIFDSASGPALFSQIPQSPRLRTTLKDHQQKALAMMTEKDCGRIDKTIFPSLWEAFTESNGDIRPKDMGLGKTLSTLGLIAWFLDLIDNGYLPEPCRTTLIIAPNSTIPGWQEQINRHTFTDQVRVTLYHGPLRDQIANSLTEYDIVLTTYGTLQSEWKLKNGASPLFSNTWARVVLDEGERSNFVR</sequence>
<dbReference type="AlphaFoldDB" id="A0A8H4LBM2"/>
<keyword evidence="6" id="KW-0347">Helicase</keyword>
<organism evidence="6 7">
    <name type="scientific">Fusarium albosuccineum</name>
    <dbReference type="NCBI Taxonomy" id="1237068"/>
    <lineage>
        <taxon>Eukaryota</taxon>
        <taxon>Fungi</taxon>
        <taxon>Dikarya</taxon>
        <taxon>Ascomycota</taxon>
        <taxon>Pezizomycotina</taxon>
        <taxon>Sordariomycetes</taxon>
        <taxon>Hypocreomycetidae</taxon>
        <taxon>Hypocreales</taxon>
        <taxon>Nectriaceae</taxon>
        <taxon>Fusarium</taxon>
        <taxon>Fusarium decemcellulare species complex</taxon>
    </lineage>
</organism>
<feature type="region of interest" description="Disordered" evidence="4">
    <location>
        <begin position="1"/>
        <end position="30"/>
    </location>
</feature>
<dbReference type="GO" id="GO:0005634">
    <property type="term" value="C:nucleus"/>
    <property type="evidence" value="ECO:0007669"/>
    <property type="project" value="TreeGrafter"/>
</dbReference>
<evidence type="ECO:0000256" key="3">
    <source>
        <dbReference type="ARBA" id="ARBA00022840"/>
    </source>
</evidence>
<reference evidence="6 7" key="1">
    <citation type="submission" date="2020-01" db="EMBL/GenBank/DDBJ databases">
        <title>Identification and distribution of gene clusters putatively required for synthesis of sphingolipid metabolism inhibitors in phylogenetically diverse species of the filamentous fungus Fusarium.</title>
        <authorList>
            <person name="Kim H.-S."/>
            <person name="Busman M."/>
            <person name="Brown D.W."/>
            <person name="Divon H."/>
            <person name="Uhlig S."/>
            <person name="Proctor R.H."/>
        </authorList>
    </citation>
    <scope>NUCLEOTIDE SEQUENCE [LARGE SCALE GENOMIC DNA]</scope>
    <source>
        <strain evidence="6 7">NRRL 20459</strain>
    </source>
</reference>
<dbReference type="InterPro" id="IPR000330">
    <property type="entry name" value="SNF2_N"/>
</dbReference>
<dbReference type="OrthoDB" id="448448at2759"/>
<keyword evidence="7" id="KW-1185">Reference proteome</keyword>
<evidence type="ECO:0000313" key="7">
    <source>
        <dbReference type="Proteomes" id="UP000554235"/>
    </source>
</evidence>
<proteinExistence type="predicted"/>
<dbReference type="Proteomes" id="UP000554235">
    <property type="component" value="Unassembled WGS sequence"/>
</dbReference>
<dbReference type="GO" id="GO:0006281">
    <property type="term" value="P:DNA repair"/>
    <property type="evidence" value="ECO:0007669"/>
    <property type="project" value="TreeGrafter"/>
</dbReference>
<dbReference type="GO" id="GO:0005524">
    <property type="term" value="F:ATP binding"/>
    <property type="evidence" value="ECO:0007669"/>
    <property type="project" value="UniProtKB-KW"/>
</dbReference>
<dbReference type="Gene3D" id="3.40.50.10810">
    <property type="entry name" value="Tandem AAA-ATPase domain"/>
    <property type="match status" value="1"/>
</dbReference>
<dbReference type="PANTHER" id="PTHR45626">
    <property type="entry name" value="TRANSCRIPTION TERMINATION FACTOR 2-RELATED"/>
    <property type="match status" value="1"/>
</dbReference>
<name>A0A8H4LBM2_9HYPO</name>
<keyword evidence="3" id="KW-0067">ATP-binding</keyword>
<dbReference type="PROSITE" id="PS51192">
    <property type="entry name" value="HELICASE_ATP_BIND_1"/>
    <property type="match status" value="1"/>
</dbReference>
<accession>A0A8H4LBM2</accession>
<dbReference type="InterPro" id="IPR050628">
    <property type="entry name" value="SNF2_RAD54_helicase_TF"/>
</dbReference>
<dbReference type="GO" id="GO:0004386">
    <property type="term" value="F:helicase activity"/>
    <property type="evidence" value="ECO:0007669"/>
    <property type="project" value="UniProtKB-KW"/>
</dbReference>
<dbReference type="GO" id="GO:0008094">
    <property type="term" value="F:ATP-dependent activity, acting on DNA"/>
    <property type="evidence" value="ECO:0007669"/>
    <property type="project" value="TreeGrafter"/>
</dbReference>
<comment type="caution">
    <text evidence="6">The sequence shown here is derived from an EMBL/GenBank/DDBJ whole genome shotgun (WGS) entry which is preliminary data.</text>
</comment>
<keyword evidence="1" id="KW-0547">Nucleotide-binding</keyword>
<dbReference type="PANTHER" id="PTHR45626:SF52">
    <property type="entry name" value="SINGLE-STRANDED DNA-DEPENDENT ATPASE (EUROFUNG)"/>
    <property type="match status" value="1"/>
</dbReference>
<dbReference type="InterPro" id="IPR038718">
    <property type="entry name" value="SNF2-like_sf"/>
</dbReference>
<feature type="domain" description="Helicase ATP-binding" evidence="5">
    <location>
        <begin position="319"/>
        <end position="453"/>
    </location>
</feature>
<evidence type="ECO:0000256" key="4">
    <source>
        <dbReference type="SAM" id="MobiDB-lite"/>
    </source>
</evidence>
<dbReference type="GO" id="GO:0016787">
    <property type="term" value="F:hydrolase activity"/>
    <property type="evidence" value="ECO:0007669"/>
    <property type="project" value="UniProtKB-KW"/>
</dbReference>
<evidence type="ECO:0000256" key="2">
    <source>
        <dbReference type="ARBA" id="ARBA00022801"/>
    </source>
</evidence>
<evidence type="ECO:0000313" key="6">
    <source>
        <dbReference type="EMBL" id="KAF4465866.1"/>
    </source>
</evidence>
<dbReference type="InterPro" id="IPR027417">
    <property type="entry name" value="P-loop_NTPase"/>
</dbReference>